<proteinExistence type="predicted"/>
<evidence type="ECO:0008006" key="3">
    <source>
        <dbReference type="Google" id="ProtNLM"/>
    </source>
</evidence>
<dbReference type="EMBL" id="JBBXMP010000140">
    <property type="protein sequence ID" value="KAL0061303.1"/>
    <property type="molecule type" value="Genomic_DNA"/>
</dbReference>
<sequence length="491" mass="55420">MDRIPIEIIRAIFQLASLQDTCNGSVRTSAEISEGRQWPGLFDLDRGPWVISRVCREWKIICTSAPELWSSFILSADNLPPGRNVAAISKLTTWLSFSRTTALSFLIKTDGICNHPDRSELFRVLMKHSDRWGNIEVINSTFGFWLMLDRNNIRERLRSLKRVTFLSEGSNRGYVSDATVKEPFNPSCYHVFANAPRLHALINHDYFPLSQFELPWSQITEFDGSEQINFSDHVRILHRTPNLKICRLEIAIHGFDRLGPSKEAPSPSITLNYLTTLRIHFTNSMISESDSIETKISNLMTQLVLPSLTTLSLKSSIETISAPFAEFAAVLRSSQCELLELELSSLVVAQPDDIVELLKASPSLQRLCMSVDTSQGSRVIQDTILPGLVVITPSDDTLIPFLQSLQLVIPTRLAVVDFDLPCLSAGIRSRWAFPPEPGFFIRKLHVFVGRREYDDPKEDEQLPDMLPPILEVLQEEGLKVVVQKLATSEFL</sequence>
<evidence type="ECO:0000313" key="1">
    <source>
        <dbReference type="EMBL" id="KAL0061303.1"/>
    </source>
</evidence>
<comment type="caution">
    <text evidence="1">The sequence shown here is derived from an EMBL/GenBank/DDBJ whole genome shotgun (WGS) entry which is preliminary data.</text>
</comment>
<keyword evidence="2" id="KW-1185">Reference proteome</keyword>
<dbReference type="Proteomes" id="UP001437256">
    <property type="component" value="Unassembled WGS sequence"/>
</dbReference>
<dbReference type="InterPro" id="IPR032675">
    <property type="entry name" value="LRR_dom_sf"/>
</dbReference>
<evidence type="ECO:0000313" key="2">
    <source>
        <dbReference type="Proteomes" id="UP001437256"/>
    </source>
</evidence>
<organism evidence="1 2">
    <name type="scientific">Marasmius tenuissimus</name>
    <dbReference type="NCBI Taxonomy" id="585030"/>
    <lineage>
        <taxon>Eukaryota</taxon>
        <taxon>Fungi</taxon>
        <taxon>Dikarya</taxon>
        <taxon>Basidiomycota</taxon>
        <taxon>Agaricomycotina</taxon>
        <taxon>Agaricomycetes</taxon>
        <taxon>Agaricomycetidae</taxon>
        <taxon>Agaricales</taxon>
        <taxon>Marasmiineae</taxon>
        <taxon>Marasmiaceae</taxon>
        <taxon>Marasmius</taxon>
    </lineage>
</organism>
<reference evidence="1 2" key="1">
    <citation type="submission" date="2024-05" db="EMBL/GenBank/DDBJ databases">
        <title>A draft genome resource for the thread blight pathogen Marasmius tenuissimus strain MS-2.</title>
        <authorList>
            <person name="Yulfo-Soto G.E."/>
            <person name="Baruah I.K."/>
            <person name="Amoako-Attah I."/>
            <person name="Bukari Y."/>
            <person name="Meinhardt L.W."/>
            <person name="Bailey B.A."/>
            <person name="Cohen S.P."/>
        </authorList>
    </citation>
    <scope>NUCLEOTIDE SEQUENCE [LARGE SCALE GENOMIC DNA]</scope>
    <source>
        <strain evidence="1 2">MS-2</strain>
    </source>
</reference>
<accession>A0ABR2ZJ08</accession>
<gene>
    <name evidence="1" type="ORF">AAF712_011880</name>
</gene>
<dbReference type="Gene3D" id="3.80.10.10">
    <property type="entry name" value="Ribonuclease Inhibitor"/>
    <property type="match status" value="1"/>
</dbReference>
<name>A0ABR2ZJ08_9AGAR</name>
<protein>
    <recommendedName>
        <fullName evidence="3">F-box domain-containing protein</fullName>
    </recommendedName>
</protein>